<keyword evidence="1" id="KW-1185">Reference proteome</keyword>
<protein>
    <submittedName>
        <fullName evidence="2">Partner of Y14 and mago</fullName>
    </submittedName>
</protein>
<organism evidence="1 2">
    <name type="scientific">Parascaris univalens</name>
    <name type="common">Nematode worm</name>
    <dbReference type="NCBI Taxonomy" id="6257"/>
    <lineage>
        <taxon>Eukaryota</taxon>
        <taxon>Metazoa</taxon>
        <taxon>Ecdysozoa</taxon>
        <taxon>Nematoda</taxon>
        <taxon>Chromadorea</taxon>
        <taxon>Rhabditida</taxon>
        <taxon>Spirurina</taxon>
        <taxon>Ascaridomorpha</taxon>
        <taxon>Ascaridoidea</taxon>
        <taxon>Ascarididae</taxon>
        <taxon>Parascaris</taxon>
    </lineage>
</organism>
<dbReference type="Proteomes" id="UP000887569">
    <property type="component" value="Unplaced"/>
</dbReference>
<name>A0A915CCT9_PARUN</name>
<dbReference type="AlphaFoldDB" id="A0A915CCT9"/>
<accession>A0A915CCT9</accession>
<proteinExistence type="predicted"/>
<sequence>MTPKETTPHKVSTIMSFGEYSNKFKLRDAIKLQKLRFCGASKWPSESLFEHKLPYVRANNCHLIHLGLIQASSKSTESNLRNALMTTFCADVAVLRSKKVAI</sequence>
<evidence type="ECO:0000313" key="1">
    <source>
        <dbReference type="Proteomes" id="UP000887569"/>
    </source>
</evidence>
<dbReference type="WBParaSite" id="PgR123_g004_t02">
    <property type="protein sequence ID" value="PgR123_g004_t02"/>
    <property type="gene ID" value="PgR123_g004"/>
</dbReference>
<evidence type="ECO:0000313" key="2">
    <source>
        <dbReference type="WBParaSite" id="PgR123_g004_t02"/>
    </source>
</evidence>
<reference evidence="2" key="1">
    <citation type="submission" date="2022-11" db="UniProtKB">
        <authorList>
            <consortium name="WormBaseParasite"/>
        </authorList>
    </citation>
    <scope>IDENTIFICATION</scope>
</reference>